<dbReference type="OrthoDB" id="8368662at2"/>
<dbReference type="GO" id="GO:0006310">
    <property type="term" value="P:DNA recombination"/>
    <property type="evidence" value="ECO:0007669"/>
    <property type="project" value="InterPro"/>
</dbReference>
<reference evidence="2" key="1">
    <citation type="submission" date="2015-07" db="EMBL/GenBank/DDBJ databases">
        <title>Draft genome sequence of a Pseudoalteromonas rubra strain, OCN096, isolated from Kaneohe Bay, Oahu, Hawaii.</title>
        <authorList>
            <person name="Beurmann S."/>
            <person name="Ushijima B."/>
            <person name="Belcaid M."/>
            <person name="Callahan S.M."/>
            <person name="Aeby G.S."/>
        </authorList>
    </citation>
    <scope>NUCLEOTIDE SEQUENCE [LARGE SCALE GENOMIC DNA]</scope>
    <source>
        <strain evidence="2">OCN096</strain>
    </source>
</reference>
<comment type="caution">
    <text evidence="1">The sequence shown here is derived from an EMBL/GenBank/DDBJ whole genome shotgun (WGS) entry which is preliminary data.</text>
</comment>
<proteinExistence type="predicted"/>
<dbReference type="PATRIC" id="fig|43658.6.peg.2681"/>
<dbReference type="InterPro" id="IPR013762">
    <property type="entry name" value="Integrase-like_cat_sf"/>
</dbReference>
<evidence type="ECO:0000313" key="2">
    <source>
        <dbReference type="Proteomes" id="UP000036850"/>
    </source>
</evidence>
<name>A0A0L0ENT7_9GAMM</name>
<organism evidence="1 2">
    <name type="scientific">Pseudoalteromonas rubra</name>
    <dbReference type="NCBI Taxonomy" id="43658"/>
    <lineage>
        <taxon>Bacteria</taxon>
        <taxon>Pseudomonadati</taxon>
        <taxon>Pseudomonadota</taxon>
        <taxon>Gammaproteobacteria</taxon>
        <taxon>Alteromonadales</taxon>
        <taxon>Pseudoalteromonadaceae</taxon>
        <taxon>Pseudoalteromonas</taxon>
    </lineage>
</organism>
<protein>
    <submittedName>
        <fullName evidence="1">Uncharacterized protein</fullName>
    </submittedName>
</protein>
<sequence length="501" mass="56881">MLRDILLDTLIHYAETKSSATTATQRSALFCAFPNDGESLVEFGQRWCQLSNSTKKTIKGFINTAVNKLNHKYINKYYEIAKRYRHKPEFNALSSTKGRFTDYEYDSILHNIRLICNQLPLDPPDDLEFYRISNSSCNNKYFSHVKSVIAYRLMLQIARRPKQIAALKWCDILPIGVSFSDAEINKEPTFTGVSSLHLRCFKIKQSHSESTFRYMPEKWTIPLSESCSSLILQYRAVYLKGLSLNFKRLGVEDHELKAAKLINQCPIIPDRELFSADLTNLQICSALESKNSPIFHLSESNIEAYASRHGQGLSERHGVVRGTNNRLRHTWLCNAAMEGKPLIDICKITNVTIPAARAYLQLGLKERQFIDEHYAANELLKEAFSPISTFSDSDTPVLNEIGCAVGVENSEPTCLVCEHKTRMVRPIPCYGCPNFRPLLEGDHSFILSQAEAKRDFMKKFQFGHTKSAALARMEKAIAYIKLTIALCEEAKRLRNGLEGTS</sequence>
<dbReference type="GO" id="GO:0015074">
    <property type="term" value="P:DNA integration"/>
    <property type="evidence" value="ECO:0007669"/>
    <property type="project" value="InterPro"/>
</dbReference>
<dbReference type="GO" id="GO:0003677">
    <property type="term" value="F:DNA binding"/>
    <property type="evidence" value="ECO:0007669"/>
    <property type="project" value="InterPro"/>
</dbReference>
<dbReference type="Gene3D" id="1.10.443.10">
    <property type="entry name" value="Intergrase catalytic core"/>
    <property type="match status" value="1"/>
</dbReference>
<evidence type="ECO:0000313" key="1">
    <source>
        <dbReference type="EMBL" id="KNC66064.1"/>
    </source>
</evidence>
<dbReference type="EMBL" id="LFZX01000191">
    <property type="protein sequence ID" value="KNC66064.1"/>
    <property type="molecule type" value="Genomic_DNA"/>
</dbReference>
<dbReference type="Proteomes" id="UP000036850">
    <property type="component" value="Unassembled WGS sequence"/>
</dbReference>
<gene>
    <name evidence="1" type="ORF">AC626_19240</name>
</gene>
<accession>A0A0L0ENT7</accession>
<dbReference type="AlphaFoldDB" id="A0A0L0ENT7"/>